<evidence type="ECO:0000313" key="3">
    <source>
        <dbReference type="Proteomes" id="UP000184474"/>
    </source>
</evidence>
<evidence type="ECO:0000313" key="2">
    <source>
        <dbReference type="EMBL" id="SHK04274.1"/>
    </source>
</evidence>
<keyword evidence="3" id="KW-1185">Reference proteome</keyword>
<protein>
    <submittedName>
        <fullName evidence="2">cAMP-binding domain of CRP or a regulatory subunit of cAMP-dependent protein kinases</fullName>
    </submittedName>
</protein>
<name>A0A1M6P8N0_REIAG</name>
<feature type="domain" description="Cyclic nucleotide-binding" evidence="1">
    <location>
        <begin position="18"/>
        <end position="69"/>
    </location>
</feature>
<dbReference type="Pfam" id="PF00027">
    <property type="entry name" value="cNMP_binding"/>
    <property type="match status" value="1"/>
</dbReference>
<evidence type="ECO:0000259" key="1">
    <source>
        <dbReference type="PROSITE" id="PS50042"/>
    </source>
</evidence>
<dbReference type="CDD" id="cd00038">
    <property type="entry name" value="CAP_ED"/>
    <property type="match status" value="1"/>
</dbReference>
<dbReference type="GO" id="GO:0016301">
    <property type="term" value="F:kinase activity"/>
    <property type="evidence" value="ECO:0007669"/>
    <property type="project" value="UniProtKB-KW"/>
</dbReference>
<sequence length="191" mass="22241">MKNEILKYLSKYTVITKELENAISESTFIKTFRKGSVILKEGGISNECYFIIKGCVRSYFLKDGEEKTIEFYTEEQSVIPANYETFKPSESYLECLEDTIVSVGNPKLEKETFQKYPQLESLSRIIAETIILKQQVSFTEFRTSTPEERYLNMMKARPDLHQRAPQHQIASYLGIKPESLSRIRKRIISKK</sequence>
<dbReference type="SUPFAM" id="SSF51206">
    <property type="entry name" value="cAMP-binding domain-like"/>
    <property type="match status" value="1"/>
</dbReference>
<dbReference type="InterPro" id="IPR014710">
    <property type="entry name" value="RmlC-like_jellyroll"/>
</dbReference>
<gene>
    <name evidence="2" type="ORF">SAMN04488028_102592</name>
</gene>
<dbReference type="Gene3D" id="2.60.120.10">
    <property type="entry name" value="Jelly Rolls"/>
    <property type="match status" value="1"/>
</dbReference>
<dbReference type="EMBL" id="FRAA01000002">
    <property type="protein sequence ID" value="SHK04274.1"/>
    <property type="molecule type" value="Genomic_DNA"/>
</dbReference>
<dbReference type="InterPro" id="IPR018490">
    <property type="entry name" value="cNMP-bd_dom_sf"/>
</dbReference>
<dbReference type="Proteomes" id="UP000184474">
    <property type="component" value="Unassembled WGS sequence"/>
</dbReference>
<organism evidence="2 3">
    <name type="scientific">Reichenbachiella agariperforans</name>
    <dbReference type="NCBI Taxonomy" id="156994"/>
    <lineage>
        <taxon>Bacteria</taxon>
        <taxon>Pseudomonadati</taxon>
        <taxon>Bacteroidota</taxon>
        <taxon>Cytophagia</taxon>
        <taxon>Cytophagales</taxon>
        <taxon>Reichenbachiellaceae</taxon>
        <taxon>Reichenbachiella</taxon>
    </lineage>
</organism>
<keyword evidence="2" id="KW-0418">Kinase</keyword>
<proteinExistence type="predicted"/>
<dbReference type="PROSITE" id="PS50042">
    <property type="entry name" value="CNMP_BINDING_3"/>
    <property type="match status" value="1"/>
</dbReference>
<dbReference type="STRING" id="156994.SAMN04488028_102592"/>
<dbReference type="RefSeq" id="WP_073121700.1">
    <property type="nucleotide sequence ID" value="NZ_FRAA01000002.1"/>
</dbReference>
<reference evidence="3" key="1">
    <citation type="submission" date="2016-11" db="EMBL/GenBank/DDBJ databases">
        <authorList>
            <person name="Varghese N."/>
            <person name="Submissions S."/>
        </authorList>
    </citation>
    <scope>NUCLEOTIDE SEQUENCE [LARGE SCALE GENOMIC DNA]</scope>
    <source>
        <strain evidence="3">DSM 26134</strain>
    </source>
</reference>
<dbReference type="InterPro" id="IPR000595">
    <property type="entry name" value="cNMP-bd_dom"/>
</dbReference>
<dbReference type="AlphaFoldDB" id="A0A1M6P8N0"/>
<accession>A0A1M6P8N0</accession>
<keyword evidence="2" id="KW-0808">Transferase</keyword>